<dbReference type="Proteomes" id="UP001172386">
    <property type="component" value="Unassembled WGS sequence"/>
</dbReference>
<comment type="caution">
    <text evidence="1">The sequence shown here is derived from an EMBL/GenBank/DDBJ whole genome shotgun (WGS) entry which is preliminary data.</text>
</comment>
<evidence type="ECO:0000313" key="1">
    <source>
        <dbReference type="EMBL" id="KAJ9651639.1"/>
    </source>
</evidence>
<dbReference type="EMBL" id="JAPDRQ010000243">
    <property type="protein sequence ID" value="KAJ9651639.1"/>
    <property type="molecule type" value="Genomic_DNA"/>
</dbReference>
<proteinExistence type="predicted"/>
<protein>
    <submittedName>
        <fullName evidence="1">Uncharacterized protein</fullName>
    </submittedName>
</protein>
<gene>
    <name evidence="1" type="ORF">H2198_009082</name>
</gene>
<keyword evidence="2" id="KW-1185">Reference proteome</keyword>
<organism evidence="1 2">
    <name type="scientific">Neophaeococcomyces mojaviensis</name>
    <dbReference type="NCBI Taxonomy" id="3383035"/>
    <lineage>
        <taxon>Eukaryota</taxon>
        <taxon>Fungi</taxon>
        <taxon>Dikarya</taxon>
        <taxon>Ascomycota</taxon>
        <taxon>Pezizomycotina</taxon>
        <taxon>Eurotiomycetes</taxon>
        <taxon>Chaetothyriomycetidae</taxon>
        <taxon>Chaetothyriales</taxon>
        <taxon>Chaetothyriales incertae sedis</taxon>
        <taxon>Neophaeococcomyces</taxon>
    </lineage>
</organism>
<name>A0ACC2ZW15_9EURO</name>
<sequence>MQPLIAAPITLLLVYRSYTHGSLTIPGIITAAATATIHALHPSPIPFTLLVLFFLLGTSATKVKHEVKATLTLSSTGSSGVHSHSTSNTGHEKRPKEPTKSTAGGQEPRSAIQVLANSGCVSLLCLLHIAIYGLGNTTSAKTTACLGTLPARDLILAGIISNYAAVTADTLSSELGILSSHKPRLITTLREVPPGTNGGVTGAGLFAGLAGAIIIGIVSVIMLPTCSTSQQSWSEFLYTFGQDASQPEGAADLFGLVLAIGSWGALGSVLDSVLGALLQASVVDKRTGKVVEAPNGGRVLVAAKKIGGDEDGTGKPSRILGSGRDILDNNQINFLMAAAMTVGGIWLASLAWNAPLRSL</sequence>
<accession>A0ACC2ZW15</accession>
<evidence type="ECO:0000313" key="2">
    <source>
        <dbReference type="Proteomes" id="UP001172386"/>
    </source>
</evidence>
<reference evidence="1" key="1">
    <citation type="submission" date="2022-10" db="EMBL/GenBank/DDBJ databases">
        <title>Culturing micro-colonial fungi from biological soil crusts in the Mojave desert and describing Neophaeococcomyces mojavensis, and introducing the new genera and species Taxawa tesnikishii.</title>
        <authorList>
            <person name="Kurbessoian T."/>
            <person name="Stajich J.E."/>
        </authorList>
    </citation>
    <scope>NUCLEOTIDE SEQUENCE</scope>
    <source>
        <strain evidence="1">JES_112</strain>
    </source>
</reference>